<evidence type="ECO:0000256" key="1">
    <source>
        <dbReference type="ARBA" id="ARBA00009820"/>
    </source>
</evidence>
<proteinExistence type="inferred from homology"/>
<feature type="chain" id="PRO_5035168315" description="WD40 repeat protein" evidence="2">
    <location>
        <begin position="29"/>
        <end position="315"/>
    </location>
</feature>
<dbReference type="EMBL" id="BOPF01000045">
    <property type="protein sequence ID" value="GIJ51177.1"/>
    <property type="molecule type" value="Genomic_DNA"/>
</dbReference>
<reference evidence="3" key="1">
    <citation type="submission" date="2021-01" db="EMBL/GenBank/DDBJ databases">
        <title>Whole genome shotgun sequence of Virgisporangium aliadipatigenens NBRC 105644.</title>
        <authorList>
            <person name="Komaki H."/>
            <person name="Tamura T."/>
        </authorList>
    </citation>
    <scope>NUCLEOTIDE SEQUENCE</scope>
    <source>
        <strain evidence="3">NBRC 105644</strain>
    </source>
</reference>
<keyword evidence="4" id="KW-1185">Reference proteome</keyword>
<dbReference type="Pfam" id="PF07676">
    <property type="entry name" value="PD40"/>
    <property type="match status" value="2"/>
</dbReference>
<dbReference type="Gene3D" id="2.120.10.30">
    <property type="entry name" value="TolB, C-terminal domain"/>
    <property type="match status" value="2"/>
</dbReference>
<evidence type="ECO:0000313" key="4">
    <source>
        <dbReference type="Proteomes" id="UP000619260"/>
    </source>
</evidence>
<protein>
    <recommendedName>
        <fullName evidence="5">WD40 repeat protein</fullName>
    </recommendedName>
</protein>
<gene>
    <name evidence="3" type="ORF">Val02_80630</name>
</gene>
<dbReference type="PANTHER" id="PTHR36842">
    <property type="entry name" value="PROTEIN TOLB HOMOLOG"/>
    <property type="match status" value="1"/>
</dbReference>
<dbReference type="RefSeq" id="WP_203904592.1">
    <property type="nucleotide sequence ID" value="NZ_BOPF01000045.1"/>
</dbReference>
<dbReference type="AlphaFoldDB" id="A0A8J4DWJ5"/>
<dbReference type="InterPro" id="IPR011659">
    <property type="entry name" value="WD40"/>
</dbReference>
<dbReference type="PANTHER" id="PTHR36842:SF1">
    <property type="entry name" value="PROTEIN TOLB"/>
    <property type="match status" value="1"/>
</dbReference>
<comment type="caution">
    <text evidence="3">The sequence shown here is derived from an EMBL/GenBank/DDBJ whole genome shotgun (WGS) entry which is preliminary data.</text>
</comment>
<name>A0A8J4DWJ5_9ACTN</name>
<accession>A0A8J4DWJ5</accession>
<dbReference type="InterPro" id="IPR011042">
    <property type="entry name" value="6-blade_b-propeller_TolB-like"/>
</dbReference>
<evidence type="ECO:0000313" key="3">
    <source>
        <dbReference type="EMBL" id="GIJ51177.1"/>
    </source>
</evidence>
<evidence type="ECO:0008006" key="5">
    <source>
        <dbReference type="Google" id="ProtNLM"/>
    </source>
</evidence>
<dbReference type="SUPFAM" id="SSF82171">
    <property type="entry name" value="DPP6 N-terminal domain-like"/>
    <property type="match status" value="1"/>
</dbReference>
<feature type="signal peptide" evidence="2">
    <location>
        <begin position="1"/>
        <end position="28"/>
    </location>
</feature>
<comment type="similarity">
    <text evidence="1">Belongs to the TolB family.</text>
</comment>
<dbReference type="Proteomes" id="UP000619260">
    <property type="component" value="Unassembled WGS sequence"/>
</dbReference>
<keyword evidence="2" id="KW-0732">Signal</keyword>
<evidence type="ECO:0000256" key="2">
    <source>
        <dbReference type="SAM" id="SignalP"/>
    </source>
</evidence>
<sequence>MITTALRTALVLGSGIAALALTGTAAQAAAAPTLDRDVAYARDGAIYVTRGAGETRLTEADGNSRPRWSTDGARIAYLHGGELWQMNADGADKHRVTEGAAAGAAYSPDGQWIAYSAPACLGGPGVYRVRAAAPHGAPEVLFPAACKDQAAPAPTAPNGPATGDLATRLSKDDAVAWSPDGTKIAFRGGDCESVFDNCLSIGNLTTGMERTLAGFGGGGSADGFATVPAFNADGSKVSWTTAAEGEQVHVTEANADGTAHRQVGSAQDRELAYVGATGKALVAGRHDGRSWLVLVDLASGARTPFRQGSQPSVRA</sequence>
<organism evidence="3 4">
    <name type="scientific">Virgisporangium aliadipatigenens</name>
    <dbReference type="NCBI Taxonomy" id="741659"/>
    <lineage>
        <taxon>Bacteria</taxon>
        <taxon>Bacillati</taxon>
        <taxon>Actinomycetota</taxon>
        <taxon>Actinomycetes</taxon>
        <taxon>Micromonosporales</taxon>
        <taxon>Micromonosporaceae</taxon>
        <taxon>Virgisporangium</taxon>
    </lineage>
</organism>